<evidence type="ECO:0000256" key="5">
    <source>
        <dbReference type="ARBA" id="ARBA00023136"/>
    </source>
</evidence>
<dbReference type="PIRSF" id="PIRSF035875">
    <property type="entry name" value="RNase_BN"/>
    <property type="match status" value="1"/>
</dbReference>
<gene>
    <name evidence="7" type="ORF">IV68_GL000542</name>
</gene>
<reference evidence="7 8" key="1">
    <citation type="journal article" date="2015" name="Genome Announc.">
        <title>Expanding the biotechnology potential of lactobacilli through comparative genomics of 213 strains and associated genera.</title>
        <authorList>
            <person name="Sun Z."/>
            <person name="Harris H.M."/>
            <person name="McCann A."/>
            <person name="Guo C."/>
            <person name="Argimon S."/>
            <person name="Zhang W."/>
            <person name="Yang X."/>
            <person name="Jeffery I.B."/>
            <person name="Cooney J.C."/>
            <person name="Kagawa T.F."/>
            <person name="Liu W."/>
            <person name="Song Y."/>
            <person name="Salvetti E."/>
            <person name="Wrobel A."/>
            <person name="Rasinkangas P."/>
            <person name="Parkhill J."/>
            <person name="Rea M.C."/>
            <person name="O'Sullivan O."/>
            <person name="Ritari J."/>
            <person name="Douillard F.P."/>
            <person name="Paul Ross R."/>
            <person name="Yang R."/>
            <person name="Briner A.E."/>
            <person name="Felis G.E."/>
            <person name="de Vos W.M."/>
            <person name="Barrangou R."/>
            <person name="Klaenhammer T.R."/>
            <person name="Caufield P.W."/>
            <person name="Cui Y."/>
            <person name="Zhang H."/>
            <person name="O'Toole P.W."/>
        </authorList>
    </citation>
    <scope>NUCLEOTIDE SEQUENCE [LARGE SCALE GENOMIC DNA]</scope>
    <source>
        <strain evidence="7 8">DSM 20190</strain>
    </source>
</reference>
<feature type="transmembrane region" description="Helical" evidence="6">
    <location>
        <begin position="176"/>
        <end position="198"/>
    </location>
</feature>
<dbReference type="STRING" id="1123500.GCA_000420365_00899"/>
<evidence type="ECO:0000313" key="8">
    <source>
        <dbReference type="Proteomes" id="UP000051296"/>
    </source>
</evidence>
<dbReference type="PANTHER" id="PTHR30213">
    <property type="entry name" value="INNER MEMBRANE PROTEIN YHJD"/>
    <property type="match status" value="1"/>
</dbReference>
<comment type="subcellular location">
    <subcellularLocation>
        <location evidence="1">Cell membrane</location>
        <topology evidence="1">Multi-pass membrane protein</topology>
    </subcellularLocation>
</comment>
<accession>A0A0R2FV20</accession>
<evidence type="ECO:0000256" key="2">
    <source>
        <dbReference type="ARBA" id="ARBA00022475"/>
    </source>
</evidence>
<organism evidence="7 8">
    <name type="scientific">Weissella halotolerans DSM 20190</name>
    <dbReference type="NCBI Taxonomy" id="1123500"/>
    <lineage>
        <taxon>Bacteria</taxon>
        <taxon>Bacillati</taxon>
        <taxon>Bacillota</taxon>
        <taxon>Bacilli</taxon>
        <taxon>Lactobacillales</taxon>
        <taxon>Lactobacillaceae</taxon>
        <taxon>Weissella</taxon>
    </lineage>
</organism>
<dbReference type="OrthoDB" id="9775903at2"/>
<dbReference type="PATRIC" id="fig|1123500.6.peg.545"/>
<dbReference type="EMBL" id="JQAX01000002">
    <property type="protein sequence ID" value="KRN32193.1"/>
    <property type="molecule type" value="Genomic_DNA"/>
</dbReference>
<dbReference type="RefSeq" id="WP_022791658.1">
    <property type="nucleotide sequence ID" value="NZ_ATUU01000002.1"/>
</dbReference>
<dbReference type="GO" id="GO:0005886">
    <property type="term" value="C:plasma membrane"/>
    <property type="evidence" value="ECO:0007669"/>
    <property type="project" value="UniProtKB-SubCell"/>
</dbReference>
<feature type="transmembrane region" description="Helical" evidence="6">
    <location>
        <begin position="33"/>
        <end position="57"/>
    </location>
</feature>
<feature type="transmembrane region" description="Helical" evidence="6">
    <location>
        <begin position="77"/>
        <end position="102"/>
    </location>
</feature>
<feature type="transmembrane region" description="Helical" evidence="6">
    <location>
        <begin position="243"/>
        <end position="267"/>
    </location>
</feature>
<dbReference type="InterPro" id="IPR017039">
    <property type="entry name" value="Virul_fac_BrkB"/>
</dbReference>
<sequence>MIKTAKKAMSKWHLPQLLMYFKRANISMVGPTIAYYTFLSLVPLVMSIGAVAGLVGVNSSEINRFLASQLPANVAHVLVPLVASILKGGVGVLSFTVVITLWSASSILATIRQVFNQVYDVEDEENGLITRILSFIWMLVLLTAALVIIIASSFLPTVVDALPVSVPFLGAVAKQAWLYAGLALFVLLSLFNFLLPVIKQSWRAVVTGSIIEIILLLVVNSVFGFYAQFALKNVGFYQSLGSLVVLLIYFNLMASVLVLGQVCIAWLGTFKRFEK</sequence>
<dbReference type="AlphaFoldDB" id="A0A0R2FV20"/>
<dbReference type="InParanoid" id="A0A0R2FV20"/>
<feature type="transmembrane region" description="Helical" evidence="6">
    <location>
        <begin position="210"/>
        <end position="231"/>
    </location>
</feature>
<protein>
    <submittedName>
        <fullName evidence="7">Integral membrane protein</fullName>
    </submittedName>
</protein>
<comment type="caution">
    <text evidence="7">The sequence shown here is derived from an EMBL/GenBank/DDBJ whole genome shotgun (WGS) entry which is preliminary data.</text>
</comment>
<evidence type="ECO:0000256" key="3">
    <source>
        <dbReference type="ARBA" id="ARBA00022692"/>
    </source>
</evidence>
<evidence type="ECO:0000313" key="7">
    <source>
        <dbReference type="EMBL" id="KRN32193.1"/>
    </source>
</evidence>
<name>A0A0R2FV20_9LACO</name>
<dbReference type="PANTHER" id="PTHR30213:SF0">
    <property type="entry name" value="UPF0761 MEMBRANE PROTEIN YIHY"/>
    <property type="match status" value="1"/>
</dbReference>
<evidence type="ECO:0000256" key="4">
    <source>
        <dbReference type="ARBA" id="ARBA00022989"/>
    </source>
</evidence>
<proteinExistence type="predicted"/>
<keyword evidence="8" id="KW-1185">Reference proteome</keyword>
<keyword evidence="2" id="KW-1003">Cell membrane</keyword>
<keyword evidence="5 6" id="KW-0472">Membrane</keyword>
<dbReference type="FunCoup" id="A0A0R2FV20">
    <property type="interactions" value="156"/>
</dbReference>
<keyword evidence="4 6" id="KW-1133">Transmembrane helix</keyword>
<dbReference type="eggNOG" id="COG1295">
    <property type="taxonomic scope" value="Bacteria"/>
</dbReference>
<feature type="transmembrane region" description="Helical" evidence="6">
    <location>
        <begin position="135"/>
        <end position="156"/>
    </location>
</feature>
<dbReference type="Pfam" id="PF03631">
    <property type="entry name" value="Virul_fac_BrkB"/>
    <property type="match status" value="1"/>
</dbReference>
<evidence type="ECO:0000256" key="6">
    <source>
        <dbReference type="SAM" id="Phobius"/>
    </source>
</evidence>
<keyword evidence="3 6" id="KW-0812">Transmembrane</keyword>
<dbReference type="Proteomes" id="UP000051296">
    <property type="component" value="Unassembled WGS sequence"/>
</dbReference>
<evidence type="ECO:0000256" key="1">
    <source>
        <dbReference type="ARBA" id="ARBA00004651"/>
    </source>
</evidence>